<reference evidence="8" key="2">
    <citation type="submission" date="2020-09" db="EMBL/GenBank/DDBJ databases">
        <authorList>
            <person name="Sun Q."/>
            <person name="Zhou Y."/>
        </authorList>
    </citation>
    <scope>NUCLEOTIDE SEQUENCE</scope>
    <source>
        <strain evidence="8">CGMCC 1.12777</strain>
    </source>
</reference>
<reference evidence="8" key="1">
    <citation type="journal article" date="2014" name="Int. J. Syst. Evol. Microbiol.">
        <title>Complete genome sequence of Corynebacterium casei LMG S-19264T (=DSM 44701T), isolated from a smear-ripened cheese.</title>
        <authorList>
            <consortium name="US DOE Joint Genome Institute (JGI-PGF)"/>
            <person name="Walter F."/>
            <person name="Albersmeier A."/>
            <person name="Kalinowski J."/>
            <person name="Ruckert C."/>
        </authorList>
    </citation>
    <scope>NUCLEOTIDE SEQUENCE</scope>
    <source>
        <strain evidence="8">CGMCC 1.12777</strain>
    </source>
</reference>
<evidence type="ECO:0000256" key="2">
    <source>
        <dbReference type="ARBA" id="ARBA00005695"/>
    </source>
</evidence>
<dbReference type="InterPro" id="IPR000914">
    <property type="entry name" value="SBP_5_dom"/>
</dbReference>
<dbReference type="CDD" id="cd08504">
    <property type="entry name" value="PBP2_OppA"/>
    <property type="match status" value="1"/>
</dbReference>
<dbReference type="Gene3D" id="3.90.76.10">
    <property type="entry name" value="Dipeptide-binding Protein, Domain 1"/>
    <property type="match status" value="1"/>
</dbReference>
<comment type="caution">
    <text evidence="8">The sequence shown here is derived from an EMBL/GenBank/DDBJ whole genome shotgun (WGS) entry which is preliminary data.</text>
</comment>
<dbReference type="GO" id="GO:0030288">
    <property type="term" value="C:outer membrane-bounded periplasmic space"/>
    <property type="evidence" value="ECO:0007669"/>
    <property type="project" value="UniProtKB-ARBA"/>
</dbReference>
<evidence type="ECO:0000256" key="1">
    <source>
        <dbReference type="ARBA" id="ARBA00004193"/>
    </source>
</evidence>
<evidence type="ECO:0000256" key="6">
    <source>
        <dbReference type="SAM" id="SignalP"/>
    </source>
</evidence>
<keyword evidence="4 6" id="KW-0732">Signal</keyword>
<dbReference type="RefSeq" id="WP_188496726.1">
    <property type="nucleotide sequence ID" value="NZ_BMFV01000008.1"/>
</dbReference>
<dbReference type="Proteomes" id="UP000656813">
    <property type="component" value="Unassembled WGS sequence"/>
</dbReference>
<keyword evidence="5" id="KW-0653">Protein transport</keyword>
<dbReference type="GO" id="GO:0015833">
    <property type="term" value="P:peptide transport"/>
    <property type="evidence" value="ECO:0007669"/>
    <property type="project" value="UniProtKB-KW"/>
</dbReference>
<comment type="similarity">
    <text evidence="2">Belongs to the bacterial solute-binding protein 5 family.</text>
</comment>
<dbReference type="Gene3D" id="3.10.105.10">
    <property type="entry name" value="Dipeptide-binding Protein, Domain 3"/>
    <property type="match status" value="1"/>
</dbReference>
<keyword evidence="5" id="KW-0571">Peptide transport</keyword>
<dbReference type="PANTHER" id="PTHR30290">
    <property type="entry name" value="PERIPLASMIC BINDING COMPONENT OF ABC TRANSPORTER"/>
    <property type="match status" value="1"/>
</dbReference>
<sequence length="565" mass="64066">MRRKAKWSAPLVAILLVVSLFLTACSGGDSKESSTNAKKSGSGKEALADEQVLNLATTQDIPTLDSTLATDTVSFDQILRMVSGLYTYYNNKAVPDLSDGEPKISDDGKVYTFKIREDANWSNGDPVTADDFVYAWRKLDDPKTKSQYAYIVPTAHIKNAAAIQDENSDMYGKTENLGVKAIDDKTLQVTLDKATPYFTAMMAFASFFPQNQKFVEEQGKNYGLSPDSFLYNGPYKMTSWNQGEGWSFEKNPDYWDAKDITMDKVNISIVKDLSTRVNLYTTDKIDMVDLSEDFIDQYKDSDEYHQFLDNSVFYLTLNENKVPEFKDKRVRKAIAMVIDEQSYVDNIKKDGSVPAQALIPKNFVFSPDGNKDFRGDAPESYFKYDPKAAKKLWDEYKKDTGTKSVTWEFKTTDTPQQKTVAEFFANQIEQLDGVKIKINQQPWNNYLDLTQKGDYDIAGGSGWGPDYQDPMTFLDMWTSSNESNTSGWKNPKYDQLIKEADNLGDKPQERWEKLKEAEKVFMEDMPIVPEYQAGGAQLIKPYVKGLVHQSLGMGTDIRHAKILKH</sequence>
<dbReference type="AlphaFoldDB" id="A0A8J2ZV47"/>
<dbReference type="Pfam" id="PF00496">
    <property type="entry name" value="SBP_bac_5"/>
    <property type="match status" value="1"/>
</dbReference>
<dbReference type="InterPro" id="IPR023765">
    <property type="entry name" value="SBP_5_CS"/>
</dbReference>
<dbReference type="FunFam" id="3.10.105.10:FF:000001">
    <property type="entry name" value="Oligopeptide ABC transporter, oligopeptide-binding protein"/>
    <property type="match status" value="1"/>
</dbReference>
<dbReference type="EMBL" id="BMFV01000008">
    <property type="protein sequence ID" value="GGH79426.1"/>
    <property type="molecule type" value="Genomic_DNA"/>
</dbReference>
<dbReference type="SUPFAM" id="SSF53850">
    <property type="entry name" value="Periplasmic binding protein-like II"/>
    <property type="match status" value="1"/>
</dbReference>
<protein>
    <submittedName>
        <fullName evidence="8">Peptide ABC transporter substrate-binding protein</fullName>
    </submittedName>
</protein>
<name>A0A8J2ZV47_9BACL</name>
<evidence type="ECO:0000256" key="5">
    <source>
        <dbReference type="ARBA" id="ARBA00022856"/>
    </source>
</evidence>
<comment type="subcellular location">
    <subcellularLocation>
        <location evidence="1">Cell membrane</location>
        <topology evidence="1">Lipid-anchor</topology>
    </subcellularLocation>
</comment>
<dbReference type="InterPro" id="IPR030678">
    <property type="entry name" value="Peptide/Ni-bd"/>
</dbReference>
<accession>A0A8J2ZV47</accession>
<evidence type="ECO:0000313" key="8">
    <source>
        <dbReference type="EMBL" id="GGH79426.1"/>
    </source>
</evidence>
<feature type="domain" description="Solute-binding protein family 5" evidence="7">
    <location>
        <begin position="93"/>
        <end position="484"/>
    </location>
</feature>
<keyword evidence="3" id="KW-0813">Transport</keyword>
<organism evidence="8 9">
    <name type="scientific">Pullulanibacillus pueri</name>
    <dbReference type="NCBI Taxonomy" id="1437324"/>
    <lineage>
        <taxon>Bacteria</taxon>
        <taxon>Bacillati</taxon>
        <taxon>Bacillota</taxon>
        <taxon>Bacilli</taxon>
        <taxon>Bacillales</taxon>
        <taxon>Sporolactobacillaceae</taxon>
        <taxon>Pullulanibacillus</taxon>
    </lineage>
</organism>
<keyword evidence="9" id="KW-1185">Reference proteome</keyword>
<dbReference type="PROSITE" id="PS01040">
    <property type="entry name" value="SBP_BACTERIAL_5"/>
    <property type="match status" value="1"/>
</dbReference>
<dbReference type="InterPro" id="IPR039424">
    <property type="entry name" value="SBP_5"/>
</dbReference>
<dbReference type="Gene3D" id="3.40.190.10">
    <property type="entry name" value="Periplasmic binding protein-like II"/>
    <property type="match status" value="1"/>
</dbReference>
<dbReference type="FunFam" id="3.90.76.10:FF:000001">
    <property type="entry name" value="Oligopeptide ABC transporter substrate-binding protein"/>
    <property type="match status" value="1"/>
</dbReference>
<proteinExistence type="inferred from homology"/>
<dbReference type="PROSITE" id="PS51257">
    <property type="entry name" value="PROKAR_LIPOPROTEIN"/>
    <property type="match status" value="1"/>
</dbReference>
<dbReference type="PIRSF" id="PIRSF002741">
    <property type="entry name" value="MppA"/>
    <property type="match status" value="1"/>
</dbReference>
<feature type="signal peptide" evidence="6">
    <location>
        <begin position="1"/>
        <end position="24"/>
    </location>
</feature>
<evidence type="ECO:0000313" key="9">
    <source>
        <dbReference type="Proteomes" id="UP000656813"/>
    </source>
</evidence>
<dbReference type="PANTHER" id="PTHR30290:SF10">
    <property type="entry name" value="PERIPLASMIC OLIGOPEPTIDE-BINDING PROTEIN-RELATED"/>
    <property type="match status" value="1"/>
</dbReference>
<feature type="chain" id="PRO_5039422231" evidence="6">
    <location>
        <begin position="25"/>
        <end position="565"/>
    </location>
</feature>
<evidence type="ECO:0000256" key="3">
    <source>
        <dbReference type="ARBA" id="ARBA00022448"/>
    </source>
</evidence>
<dbReference type="GO" id="GO:0043190">
    <property type="term" value="C:ATP-binding cassette (ABC) transporter complex"/>
    <property type="evidence" value="ECO:0007669"/>
    <property type="project" value="InterPro"/>
</dbReference>
<dbReference type="GO" id="GO:1904680">
    <property type="term" value="F:peptide transmembrane transporter activity"/>
    <property type="evidence" value="ECO:0007669"/>
    <property type="project" value="TreeGrafter"/>
</dbReference>
<gene>
    <name evidence="8" type="ORF">GCM10007096_14330</name>
</gene>
<evidence type="ECO:0000259" key="7">
    <source>
        <dbReference type="Pfam" id="PF00496"/>
    </source>
</evidence>
<evidence type="ECO:0000256" key="4">
    <source>
        <dbReference type="ARBA" id="ARBA00022729"/>
    </source>
</evidence>